<comment type="catalytic activity">
    <reaction evidence="8">
        <text>DNA(n) + a 2'-deoxyribonucleoside 5'-triphosphate = DNA(n+1) + diphosphate</text>
        <dbReference type="Rhea" id="RHEA:22508"/>
        <dbReference type="Rhea" id="RHEA-COMP:17339"/>
        <dbReference type="Rhea" id="RHEA-COMP:17340"/>
        <dbReference type="ChEBI" id="CHEBI:33019"/>
        <dbReference type="ChEBI" id="CHEBI:61560"/>
        <dbReference type="ChEBI" id="CHEBI:173112"/>
        <dbReference type="EC" id="2.7.7.7"/>
    </reaction>
</comment>
<feature type="domain" description="DNA polymerase III delta subunit-like C-terminal" evidence="10">
    <location>
        <begin position="211"/>
        <end position="312"/>
    </location>
</feature>
<dbReference type="AlphaFoldDB" id="A0A368ZHX3"/>
<evidence type="ECO:0000256" key="7">
    <source>
        <dbReference type="ARBA" id="ARBA00034754"/>
    </source>
</evidence>
<evidence type="ECO:0000256" key="5">
    <source>
        <dbReference type="ARBA" id="ARBA00022705"/>
    </source>
</evidence>
<dbReference type="InterPro" id="IPR005790">
    <property type="entry name" value="DNA_polIII_delta"/>
</dbReference>
<dbReference type="NCBIfam" id="TIGR01128">
    <property type="entry name" value="holA"/>
    <property type="match status" value="1"/>
</dbReference>
<evidence type="ECO:0000256" key="8">
    <source>
        <dbReference type="ARBA" id="ARBA00049244"/>
    </source>
</evidence>
<dbReference type="RefSeq" id="WP_114309637.1">
    <property type="nucleotide sequence ID" value="NZ_QPJO01000002.1"/>
</dbReference>
<accession>A0A368ZHX3</accession>
<dbReference type="Pfam" id="PF06144">
    <property type="entry name" value="DNA_pol3_delta"/>
    <property type="match status" value="1"/>
</dbReference>
<organism evidence="11 12">
    <name type="scientific">Winogradskyella arenosi</name>
    <dbReference type="NCBI Taxonomy" id="533325"/>
    <lineage>
        <taxon>Bacteria</taxon>
        <taxon>Pseudomonadati</taxon>
        <taxon>Bacteroidota</taxon>
        <taxon>Flavobacteriia</taxon>
        <taxon>Flavobacteriales</taxon>
        <taxon>Flavobacteriaceae</taxon>
        <taxon>Winogradskyella</taxon>
    </lineage>
</organism>
<dbReference type="EMBL" id="QPJO01000002">
    <property type="protein sequence ID" value="RCW92810.1"/>
    <property type="molecule type" value="Genomic_DNA"/>
</dbReference>
<dbReference type="PANTHER" id="PTHR34388:SF1">
    <property type="entry name" value="DNA POLYMERASE III SUBUNIT DELTA"/>
    <property type="match status" value="1"/>
</dbReference>
<dbReference type="PANTHER" id="PTHR34388">
    <property type="entry name" value="DNA POLYMERASE III SUBUNIT DELTA"/>
    <property type="match status" value="1"/>
</dbReference>
<evidence type="ECO:0000256" key="1">
    <source>
        <dbReference type="ARBA" id="ARBA00012417"/>
    </source>
</evidence>
<dbReference type="InterPro" id="IPR027417">
    <property type="entry name" value="P-loop_NTPase"/>
</dbReference>
<dbReference type="Pfam" id="PF21694">
    <property type="entry name" value="DNA_pol3_delta_C"/>
    <property type="match status" value="1"/>
</dbReference>
<comment type="caution">
    <text evidence="11">The sequence shown here is derived from an EMBL/GenBank/DDBJ whole genome shotgun (WGS) entry which is preliminary data.</text>
</comment>
<proteinExistence type="inferred from homology"/>
<dbReference type="GO" id="GO:0006261">
    <property type="term" value="P:DNA-templated DNA replication"/>
    <property type="evidence" value="ECO:0007669"/>
    <property type="project" value="TreeGrafter"/>
</dbReference>
<dbReference type="OrthoDB" id="1172326at2"/>
<keyword evidence="12" id="KW-1185">Reference proteome</keyword>
<gene>
    <name evidence="11" type="ORF">DFQ08_102846</name>
</gene>
<evidence type="ECO:0000313" key="12">
    <source>
        <dbReference type="Proteomes" id="UP000253436"/>
    </source>
</evidence>
<dbReference type="SUPFAM" id="SSF52540">
    <property type="entry name" value="P-loop containing nucleoside triphosphate hydrolases"/>
    <property type="match status" value="1"/>
</dbReference>
<dbReference type="InterPro" id="IPR008921">
    <property type="entry name" value="DNA_pol3_clamp-load_cplx_C"/>
</dbReference>
<keyword evidence="5" id="KW-0235">DNA replication</keyword>
<keyword evidence="4" id="KW-0548">Nucleotidyltransferase</keyword>
<dbReference type="InterPro" id="IPR048466">
    <property type="entry name" value="DNA_pol3_delta-like_C"/>
</dbReference>
<protein>
    <recommendedName>
        <fullName evidence="2">DNA polymerase III subunit delta</fullName>
        <ecNumber evidence="1">2.7.7.7</ecNumber>
    </recommendedName>
</protein>
<dbReference type="SUPFAM" id="SSF48019">
    <property type="entry name" value="post-AAA+ oligomerization domain-like"/>
    <property type="match status" value="1"/>
</dbReference>
<dbReference type="InterPro" id="IPR010372">
    <property type="entry name" value="DNA_pol3_delta_N"/>
</dbReference>
<keyword evidence="3" id="KW-0808">Transferase</keyword>
<evidence type="ECO:0000256" key="3">
    <source>
        <dbReference type="ARBA" id="ARBA00022679"/>
    </source>
</evidence>
<evidence type="ECO:0000259" key="10">
    <source>
        <dbReference type="Pfam" id="PF21694"/>
    </source>
</evidence>
<comment type="similarity">
    <text evidence="7">Belongs to the DNA polymerase HolA subunit family.</text>
</comment>
<evidence type="ECO:0000256" key="4">
    <source>
        <dbReference type="ARBA" id="ARBA00022695"/>
    </source>
</evidence>
<evidence type="ECO:0000256" key="2">
    <source>
        <dbReference type="ARBA" id="ARBA00017703"/>
    </source>
</evidence>
<dbReference type="GO" id="GO:0003677">
    <property type="term" value="F:DNA binding"/>
    <property type="evidence" value="ECO:0007669"/>
    <property type="project" value="InterPro"/>
</dbReference>
<feature type="domain" description="DNA polymerase III delta N-terminal" evidence="9">
    <location>
        <begin position="20"/>
        <end position="135"/>
    </location>
</feature>
<reference evidence="11 12" key="1">
    <citation type="submission" date="2018-07" db="EMBL/GenBank/DDBJ databases">
        <title>Genomic Encyclopedia of Type Strains, Phase III (KMG-III): the genomes of soil and plant-associated and newly described type strains.</title>
        <authorList>
            <person name="Whitman W."/>
        </authorList>
    </citation>
    <scope>NUCLEOTIDE SEQUENCE [LARGE SCALE GENOMIC DNA]</scope>
    <source>
        <strain evidence="11 12">CECT 7958</strain>
    </source>
</reference>
<dbReference type="GO" id="GO:0003887">
    <property type="term" value="F:DNA-directed DNA polymerase activity"/>
    <property type="evidence" value="ECO:0007669"/>
    <property type="project" value="UniProtKB-KW"/>
</dbReference>
<dbReference type="EC" id="2.7.7.7" evidence="1"/>
<keyword evidence="6" id="KW-0239">DNA-directed DNA polymerase</keyword>
<evidence type="ECO:0000256" key="6">
    <source>
        <dbReference type="ARBA" id="ARBA00022932"/>
    </source>
</evidence>
<dbReference type="GO" id="GO:0009360">
    <property type="term" value="C:DNA polymerase III complex"/>
    <property type="evidence" value="ECO:0007669"/>
    <property type="project" value="InterPro"/>
</dbReference>
<evidence type="ECO:0000313" key="11">
    <source>
        <dbReference type="EMBL" id="RCW92810.1"/>
    </source>
</evidence>
<dbReference type="Gene3D" id="3.40.50.300">
    <property type="entry name" value="P-loop containing nucleotide triphosphate hydrolases"/>
    <property type="match status" value="1"/>
</dbReference>
<evidence type="ECO:0000259" key="9">
    <source>
        <dbReference type="Pfam" id="PF06144"/>
    </source>
</evidence>
<sequence length="334" mass="38120">MDEIKQLVAAIKKGDLKPIYFLMGDESYYIDKVSDFIENTVLDETEKGFNQMVLYGRDVTIDDIVSNAKRYPMMAERQVVIVKEAQDLSRTIEQLAKYAENPQPTTVLVLNYKYKKLDKRKALYKALKKVGVVFESKKLYENQVADWIRRVLAGKNYEISPKAAQMLVEFLGTDLSKIDNELNKLKIVLPEGTQITPNHIEENIGISKDYNNFELRKAVGQRNIVKAHQIAKYFAENPKDNPMVVSVSLLFSFFSQLLHLHGMSDKSPRSVASALKVNPYFVNEYLEASRNYPMKKVSYVIEVLREFDVKSKGVGSYAVSQGDLLKELLVKILG</sequence>
<name>A0A368ZHX3_9FLAO</name>
<dbReference type="Gene3D" id="1.20.272.10">
    <property type="match status" value="1"/>
</dbReference>
<dbReference type="Proteomes" id="UP000253436">
    <property type="component" value="Unassembled WGS sequence"/>
</dbReference>
<dbReference type="Gene3D" id="1.10.8.60">
    <property type="match status" value="1"/>
</dbReference>